<comment type="caution">
    <text evidence="2">The sequence shown here is derived from an EMBL/GenBank/DDBJ whole genome shotgun (WGS) entry which is preliminary data.</text>
</comment>
<evidence type="ECO:0000313" key="2">
    <source>
        <dbReference type="EMBL" id="MDQ0190124.1"/>
    </source>
</evidence>
<feature type="chain" id="PRO_5046195017" evidence="1">
    <location>
        <begin position="32"/>
        <end position="181"/>
    </location>
</feature>
<organism evidence="2 3">
    <name type="scientific">Alicyclobacillus cycloheptanicus</name>
    <dbReference type="NCBI Taxonomy" id="1457"/>
    <lineage>
        <taxon>Bacteria</taxon>
        <taxon>Bacillati</taxon>
        <taxon>Bacillota</taxon>
        <taxon>Bacilli</taxon>
        <taxon>Bacillales</taxon>
        <taxon>Alicyclobacillaceae</taxon>
        <taxon>Alicyclobacillus</taxon>
    </lineage>
</organism>
<gene>
    <name evidence="2" type="ORF">J2S03_001987</name>
</gene>
<dbReference type="EMBL" id="JAUSTP010000014">
    <property type="protein sequence ID" value="MDQ0190124.1"/>
    <property type="molecule type" value="Genomic_DNA"/>
</dbReference>
<keyword evidence="3" id="KW-1185">Reference proteome</keyword>
<name>A0ABT9XII1_9BACL</name>
<reference evidence="2 3" key="1">
    <citation type="submission" date="2023-07" db="EMBL/GenBank/DDBJ databases">
        <title>Genomic Encyclopedia of Type Strains, Phase IV (KMG-IV): sequencing the most valuable type-strain genomes for metagenomic binning, comparative biology and taxonomic classification.</title>
        <authorList>
            <person name="Goeker M."/>
        </authorList>
    </citation>
    <scope>NUCLEOTIDE SEQUENCE [LARGE SCALE GENOMIC DNA]</scope>
    <source>
        <strain evidence="2 3">DSM 4006</strain>
    </source>
</reference>
<dbReference type="RefSeq" id="WP_274456878.1">
    <property type="nucleotide sequence ID" value="NZ_CP067097.1"/>
</dbReference>
<protein>
    <submittedName>
        <fullName evidence="2">Uncharacterized protein</fullName>
    </submittedName>
</protein>
<sequence length="181" mass="19053">MFTAERVTKKALAFAGAVLAGVVLTGTAAFAASSLKAVKAQAQSGINYNGVKGDRLVYQKTTYAELYAIQQALKNQGIQNQWNGTSGQFTIQTPTEVQWMQKIFAAATQLSSSDQVQVMKELAAIESPSHTESAAQRIADLSQLYQDIEQSLATTGTPADPLGGLLSTLTNALGLGGLLGQ</sequence>
<keyword evidence="1" id="KW-0732">Signal</keyword>
<evidence type="ECO:0000313" key="3">
    <source>
        <dbReference type="Proteomes" id="UP001232973"/>
    </source>
</evidence>
<evidence type="ECO:0000256" key="1">
    <source>
        <dbReference type="SAM" id="SignalP"/>
    </source>
</evidence>
<proteinExistence type="predicted"/>
<accession>A0ABT9XII1</accession>
<feature type="signal peptide" evidence="1">
    <location>
        <begin position="1"/>
        <end position="31"/>
    </location>
</feature>
<dbReference type="Proteomes" id="UP001232973">
    <property type="component" value="Unassembled WGS sequence"/>
</dbReference>